<comment type="caution">
    <text evidence="3">Lacks conserved residue(s) required for the propagation of feature annotation.</text>
</comment>
<comment type="similarity">
    <text evidence="1">Belongs to the patatin family.</text>
</comment>
<dbReference type="Proteomes" id="UP000285710">
    <property type="component" value="Unassembled WGS sequence"/>
</dbReference>
<feature type="active site" description="Proton acceptor" evidence="3">
    <location>
        <position position="184"/>
    </location>
</feature>
<evidence type="ECO:0000313" key="9">
    <source>
        <dbReference type="Proteomes" id="UP000285295"/>
    </source>
</evidence>
<keyword evidence="2 3" id="KW-0443">Lipid metabolism</keyword>
<dbReference type="InterPro" id="IPR002641">
    <property type="entry name" value="PNPLA_dom"/>
</dbReference>
<keyword evidence="3" id="KW-0378">Hydrolase</keyword>
<dbReference type="AlphaFoldDB" id="A0A443K084"/>
<dbReference type="GO" id="GO:0016042">
    <property type="term" value="P:lipid catabolic process"/>
    <property type="evidence" value="ECO:0007669"/>
    <property type="project" value="UniProtKB-UniRule"/>
</dbReference>
<gene>
    <name evidence="7" type="ORF">D2T29_21045</name>
    <name evidence="6" type="ORF">D2T31_21450</name>
    <name evidence="5" type="ORF">D2T33_14405</name>
</gene>
<dbReference type="PANTHER" id="PTHR32176:SF92">
    <property type="entry name" value="XYLOSE ISOMERASE"/>
    <property type="match status" value="1"/>
</dbReference>
<evidence type="ECO:0000313" key="7">
    <source>
        <dbReference type="EMBL" id="RWR26210.1"/>
    </source>
</evidence>
<dbReference type="EMBL" id="SAUY01000050">
    <property type="protein sequence ID" value="RWR26210.1"/>
    <property type="molecule type" value="Genomic_DNA"/>
</dbReference>
<sequence>MSTPKGQPRSGSILALTGGGILARFTTEILAELQKKRSAASGPDASLREAFDLVAGTSAGALVAAGLAAGRTPRELCALFDAHGPKIFPASRWRNLRHFVTAKYARRPLEAAIEQALDGQDLRLGEIDQPIALPALNESTGRPVIFSNLEPRHADLPLRVAILASAAAPTYFPAVLINGERHVDGGVFANAPDIAAISLLRRRWPNLQLRDIHVVSIGSTNAHPASRSRPGRTGTWGILQWMTRPTAHLLTLTLRAQADFTIELAPQLDLADFIRLDAELIDAAGRAYVIDDASEQARAALAGAAGSAFDVLSADAKTRLATLVRRDRFRG</sequence>
<dbReference type="Pfam" id="PF01734">
    <property type="entry name" value="Patatin"/>
    <property type="match status" value="1"/>
</dbReference>
<feature type="short sequence motif" description="GXSXG" evidence="3">
    <location>
        <begin position="56"/>
        <end position="60"/>
    </location>
</feature>
<evidence type="ECO:0000313" key="6">
    <source>
        <dbReference type="EMBL" id="RWR25893.1"/>
    </source>
</evidence>
<evidence type="ECO:0000313" key="8">
    <source>
        <dbReference type="Proteomes" id="UP000284451"/>
    </source>
</evidence>
<keyword evidence="3" id="KW-0442">Lipid degradation</keyword>
<dbReference type="Proteomes" id="UP000284451">
    <property type="component" value="Unassembled WGS sequence"/>
</dbReference>
<evidence type="ECO:0000256" key="1">
    <source>
        <dbReference type="ARBA" id="ARBA00010240"/>
    </source>
</evidence>
<feature type="domain" description="PNPLA" evidence="4">
    <location>
        <begin position="14"/>
        <end position="197"/>
    </location>
</feature>
<dbReference type="RefSeq" id="WP_128234029.1">
    <property type="nucleotide sequence ID" value="NZ_SAUW01000015.1"/>
</dbReference>
<dbReference type="PANTHER" id="PTHR32176">
    <property type="entry name" value="XYLOSE ISOMERASE"/>
    <property type="match status" value="1"/>
</dbReference>
<dbReference type="GO" id="GO:0004620">
    <property type="term" value="F:phospholipase activity"/>
    <property type="evidence" value="ECO:0007669"/>
    <property type="project" value="TreeGrafter"/>
</dbReference>
<evidence type="ECO:0000313" key="5">
    <source>
        <dbReference type="EMBL" id="RWR09187.1"/>
    </source>
</evidence>
<dbReference type="EMBL" id="SAUW01000015">
    <property type="protein sequence ID" value="RWR09187.1"/>
    <property type="molecule type" value="Genomic_DNA"/>
</dbReference>
<dbReference type="NCBIfam" id="NF041079">
    <property type="entry name" value="CBASS_lipase"/>
    <property type="match status" value="1"/>
</dbReference>
<evidence type="ECO:0000256" key="3">
    <source>
        <dbReference type="PROSITE-ProRule" id="PRU01161"/>
    </source>
</evidence>
<accession>A0A443K084</accession>
<dbReference type="PROSITE" id="PS51635">
    <property type="entry name" value="PNPLA"/>
    <property type="match status" value="1"/>
</dbReference>
<dbReference type="SUPFAM" id="SSF52151">
    <property type="entry name" value="FabD/lysophospholipase-like"/>
    <property type="match status" value="1"/>
</dbReference>
<feature type="active site" description="Nucleophile" evidence="3">
    <location>
        <position position="58"/>
    </location>
</feature>
<proteinExistence type="inferred from homology"/>
<accession>A0A443IRU9</accession>
<organism evidence="7 8">
    <name type="scientific">Paenirhodobacter populi</name>
    <dbReference type="NCBI Taxonomy" id="2306993"/>
    <lineage>
        <taxon>Bacteria</taxon>
        <taxon>Pseudomonadati</taxon>
        <taxon>Pseudomonadota</taxon>
        <taxon>Alphaproteobacteria</taxon>
        <taxon>Rhodobacterales</taxon>
        <taxon>Rhodobacter group</taxon>
        <taxon>Paenirhodobacter</taxon>
    </lineage>
</organism>
<dbReference type="OrthoDB" id="9807112at2"/>
<dbReference type="EMBL" id="SAUX01000044">
    <property type="protein sequence ID" value="RWR25893.1"/>
    <property type="molecule type" value="Genomic_DNA"/>
</dbReference>
<evidence type="ECO:0000256" key="2">
    <source>
        <dbReference type="ARBA" id="ARBA00023098"/>
    </source>
</evidence>
<evidence type="ECO:0000313" key="10">
    <source>
        <dbReference type="Proteomes" id="UP000285710"/>
    </source>
</evidence>
<dbReference type="CDD" id="cd07199">
    <property type="entry name" value="Pat17_PNPLA8_PNPLA9_like"/>
    <property type="match status" value="1"/>
</dbReference>
<dbReference type="Proteomes" id="UP000285295">
    <property type="component" value="Unassembled WGS sequence"/>
</dbReference>
<reference evidence="8 9" key="2">
    <citation type="submission" date="2019-01" db="EMBL/GenBank/DDBJ databases">
        <authorList>
            <person name="Li Y."/>
        </authorList>
    </citation>
    <scope>NUCLEOTIDE SEQUENCE [LARGE SCALE GENOMIC DNA]</scope>
    <source>
        <strain evidence="7 8">07D10-4-3</strain>
        <strain evidence="5 10">2D-5</strain>
        <strain evidence="6 9">D19-10-3-21</strain>
    </source>
</reference>
<dbReference type="Gene3D" id="3.40.1090.10">
    <property type="entry name" value="Cytosolic phospholipase A2 catalytic domain"/>
    <property type="match status" value="1"/>
</dbReference>
<dbReference type="InterPro" id="IPR016035">
    <property type="entry name" value="Acyl_Trfase/lysoPLipase"/>
</dbReference>
<evidence type="ECO:0000259" key="4">
    <source>
        <dbReference type="PROSITE" id="PS51635"/>
    </source>
</evidence>
<protein>
    <recommendedName>
        <fullName evidence="4">PNPLA domain-containing protein</fullName>
    </recommendedName>
</protein>
<feature type="short sequence motif" description="DGA/G" evidence="3">
    <location>
        <begin position="184"/>
        <end position="186"/>
    </location>
</feature>
<name>A0A443K084_9RHOB</name>
<dbReference type="GO" id="GO:0047372">
    <property type="term" value="F:monoacylglycerol lipase activity"/>
    <property type="evidence" value="ECO:0007669"/>
    <property type="project" value="TreeGrafter"/>
</dbReference>
<keyword evidence="10" id="KW-1185">Reference proteome</keyword>
<reference evidence="8 9" key="1">
    <citation type="submission" date="2019-01" db="EMBL/GenBank/DDBJ databases">
        <title>Sinorhodobacter populi sp. nov. isolated from the symptomatic bark tissue of Populus euramericana canker.</title>
        <authorList>
            <person name="Xu G."/>
        </authorList>
    </citation>
    <scope>NUCLEOTIDE SEQUENCE [LARGE SCALE GENOMIC DNA]</scope>
    <source>
        <strain evidence="7 8">07D10-4-3</strain>
        <strain evidence="5 10">2D-5</strain>
        <strain evidence="6 9">D19-10-3-21</strain>
    </source>
</reference>
<comment type="caution">
    <text evidence="7">The sequence shown here is derived from an EMBL/GenBank/DDBJ whole genome shotgun (WGS) entry which is preliminary data.</text>
</comment>
<accession>A0A443JZC7</accession>